<dbReference type="EC" id="3.5.1.28" evidence="4"/>
<evidence type="ECO:0000259" key="3">
    <source>
        <dbReference type="SMART" id="SM00701"/>
    </source>
</evidence>
<evidence type="ECO:0000259" key="2">
    <source>
        <dbReference type="SMART" id="SM00644"/>
    </source>
</evidence>
<dbReference type="GO" id="GO:0008745">
    <property type="term" value="F:N-acetylmuramoyl-L-alanine amidase activity"/>
    <property type="evidence" value="ECO:0007669"/>
    <property type="project" value="UniProtKB-EC"/>
</dbReference>
<dbReference type="SMART" id="SM00701">
    <property type="entry name" value="PGRP"/>
    <property type="match status" value="1"/>
</dbReference>
<dbReference type="SUPFAM" id="SSF55846">
    <property type="entry name" value="N-acetylmuramoyl-L-alanine amidase-like"/>
    <property type="match status" value="1"/>
</dbReference>
<evidence type="ECO:0000313" key="5">
    <source>
        <dbReference type="Proteomes" id="UP000672602"/>
    </source>
</evidence>
<organism evidence="4 5">
    <name type="scientific">Marivibrio halodurans</name>
    <dbReference type="NCBI Taxonomy" id="2039722"/>
    <lineage>
        <taxon>Bacteria</taxon>
        <taxon>Pseudomonadati</taxon>
        <taxon>Pseudomonadota</taxon>
        <taxon>Alphaproteobacteria</taxon>
        <taxon>Rhodospirillales</taxon>
        <taxon>Rhodospirillaceae</taxon>
        <taxon>Marivibrio</taxon>
    </lineage>
</organism>
<proteinExistence type="inferred from homology"/>
<keyword evidence="4" id="KW-0378">Hydrolase</keyword>
<dbReference type="Pfam" id="PF01510">
    <property type="entry name" value="Amidase_2"/>
    <property type="match status" value="1"/>
</dbReference>
<protein>
    <submittedName>
        <fullName evidence="4">N-acetylmuramoyl-L-alanine amidase</fullName>
        <ecNumber evidence="4">3.5.1.28</ecNumber>
    </submittedName>
</protein>
<dbReference type="PANTHER" id="PTHR11022">
    <property type="entry name" value="PEPTIDOGLYCAN RECOGNITION PROTEIN"/>
    <property type="match status" value="1"/>
</dbReference>
<dbReference type="InterPro" id="IPR015510">
    <property type="entry name" value="PGRP"/>
</dbReference>
<dbReference type="InterPro" id="IPR002502">
    <property type="entry name" value="Amidase_domain"/>
</dbReference>
<sequence length="152" mass="16850">MIARDKTTAIVVHASATPADMNIGAEEIRQWHVKERGWSDIGYHFVLRRNGKVESGRDEWRQGAHAAGHNDYTLAICMVGGSDADDITKAENNFTAAQFQTLPNLLRTLLEEYPQVDTILGHRDLPGVKKACPCFNVADHLGQPFEHLTVAT</sequence>
<dbReference type="EMBL" id="JAGMWN010000001">
    <property type="protein sequence ID" value="MBP5855674.1"/>
    <property type="molecule type" value="Genomic_DNA"/>
</dbReference>
<keyword evidence="5" id="KW-1185">Reference proteome</keyword>
<feature type="domain" description="Peptidoglycan recognition protein family" evidence="3">
    <location>
        <begin position="1"/>
        <end position="126"/>
    </location>
</feature>
<name>A0A8J7RZ15_9PROT</name>
<reference evidence="4" key="1">
    <citation type="submission" date="2021-04" db="EMBL/GenBank/DDBJ databases">
        <authorList>
            <person name="Zhang D.-C."/>
        </authorList>
    </citation>
    <scope>NUCLEOTIDE SEQUENCE</scope>
    <source>
        <strain evidence="4">CGMCC 1.15697</strain>
    </source>
</reference>
<gene>
    <name evidence="4" type="ORF">KAJ83_01535</name>
</gene>
<dbReference type="InterPro" id="IPR036505">
    <property type="entry name" value="Amidase/PGRP_sf"/>
</dbReference>
<evidence type="ECO:0000256" key="1">
    <source>
        <dbReference type="ARBA" id="ARBA00007553"/>
    </source>
</evidence>
<comment type="similarity">
    <text evidence="1">Belongs to the N-acetylmuramoyl-L-alanine amidase 2 family.</text>
</comment>
<dbReference type="InterPro" id="IPR006619">
    <property type="entry name" value="PGRP_domain_met/bac"/>
</dbReference>
<feature type="domain" description="N-acetylmuramoyl-L-alanine amidase" evidence="2">
    <location>
        <begin position="3"/>
        <end position="134"/>
    </location>
</feature>
<dbReference type="CDD" id="cd06583">
    <property type="entry name" value="PGRP"/>
    <property type="match status" value="1"/>
</dbReference>
<dbReference type="PANTHER" id="PTHR11022:SF41">
    <property type="entry name" value="PEPTIDOGLYCAN-RECOGNITION PROTEIN LC-RELATED"/>
    <property type="match status" value="1"/>
</dbReference>
<dbReference type="Proteomes" id="UP000672602">
    <property type="component" value="Unassembled WGS sequence"/>
</dbReference>
<evidence type="ECO:0000313" key="4">
    <source>
        <dbReference type="EMBL" id="MBP5855674.1"/>
    </source>
</evidence>
<dbReference type="Gene3D" id="3.40.80.10">
    <property type="entry name" value="Peptidoglycan recognition protein-like"/>
    <property type="match status" value="1"/>
</dbReference>
<dbReference type="RefSeq" id="WP_210680251.1">
    <property type="nucleotide sequence ID" value="NZ_JAGMWN010000001.1"/>
</dbReference>
<accession>A0A8J7RZ15</accession>
<comment type="caution">
    <text evidence="4">The sequence shown here is derived from an EMBL/GenBank/DDBJ whole genome shotgun (WGS) entry which is preliminary data.</text>
</comment>
<dbReference type="SMART" id="SM00644">
    <property type="entry name" value="Ami_2"/>
    <property type="match status" value="1"/>
</dbReference>
<dbReference type="AlphaFoldDB" id="A0A8J7RZ15"/>
<dbReference type="GO" id="GO:0009253">
    <property type="term" value="P:peptidoglycan catabolic process"/>
    <property type="evidence" value="ECO:0007669"/>
    <property type="project" value="InterPro"/>
</dbReference>
<dbReference type="GO" id="GO:0008270">
    <property type="term" value="F:zinc ion binding"/>
    <property type="evidence" value="ECO:0007669"/>
    <property type="project" value="InterPro"/>
</dbReference>